<evidence type="ECO:0000313" key="2">
    <source>
        <dbReference type="Proteomes" id="UP000075881"/>
    </source>
</evidence>
<evidence type="ECO:0000313" key="1">
    <source>
        <dbReference type="EnsemblMetazoa" id="ACHR014143-PB"/>
    </source>
</evidence>
<dbReference type="AlphaFoldDB" id="A0A182KI47"/>
<proteinExistence type="predicted"/>
<accession>A0A182KI47</accession>
<protein>
    <submittedName>
        <fullName evidence="1">Uncharacterized protein</fullName>
    </submittedName>
</protein>
<sequence length="119" mass="13468">MQMLAVIQIPQEGATILATRRAQRTIGRHGHRVEVSIVSEMVDLQLAVGQIPNLHHTIPTCRHDDRIGVVRRESYTRHPVRVSVFLNGVLTLSQSVPQLDRLVTRSRDNLTIIYGESNR</sequence>
<dbReference type="Proteomes" id="UP000075881">
    <property type="component" value="Unassembled WGS sequence"/>
</dbReference>
<keyword evidence="2" id="KW-1185">Reference proteome</keyword>
<reference evidence="2" key="1">
    <citation type="submission" date="2013-03" db="EMBL/GenBank/DDBJ databases">
        <title>The Genome Sequence of Anopheles christyi ACHKN1017.</title>
        <authorList>
            <consortium name="The Broad Institute Genomics Platform"/>
            <person name="Neafsey D.E."/>
            <person name="Besansky N."/>
            <person name="Walker B."/>
            <person name="Young S.K."/>
            <person name="Zeng Q."/>
            <person name="Gargeya S."/>
            <person name="Fitzgerald M."/>
            <person name="Haas B."/>
            <person name="Abouelleil A."/>
            <person name="Allen A.W."/>
            <person name="Alvarado L."/>
            <person name="Arachchi H.M."/>
            <person name="Berlin A.M."/>
            <person name="Chapman S.B."/>
            <person name="Gainer-Dewar J."/>
            <person name="Goldberg J."/>
            <person name="Griggs A."/>
            <person name="Gujja S."/>
            <person name="Hansen M."/>
            <person name="Howarth C."/>
            <person name="Imamovic A."/>
            <person name="Ireland A."/>
            <person name="Larimer J."/>
            <person name="McCowan C."/>
            <person name="Murphy C."/>
            <person name="Pearson M."/>
            <person name="Poon T.W."/>
            <person name="Priest M."/>
            <person name="Roberts A."/>
            <person name="Saif S."/>
            <person name="Shea T."/>
            <person name="Sisk P."/>
            <person name="Sykes S."/>
            <person name="Wortman J."/>
            <person name="Nusbaum C."/>
            <person name="Birren B."/>
        </authorList>
    </citation>
    <scope>NUCLEOTIDE SEQUENCE [LARGE SCALE GENOMIC DNA]</scope>
    <source>
        <strain evidence="2">ACHKN1017</strain>
    </source>
</reference>
<name>A0A182KI47_9DIPT</name>
<reference evidence="1" key="2">
    <citation type="submission" date="2020-05" db="UniProtKB">
        <authorList>
            <consortium name="EnsemblMetazoa"/>
        </authorList>
    </citation>
    <scope>IDENTIFICATION</scope>
    <source>
        <strain evidence="1">ACHKN1017</strain>
    </source>
</reference>
<dbReference type="EnsemblMetazoa" id="ACHR014143-RB">
    <property type="protein sequence ID" value="ACHR014143-PB"/>
    <property type="gene ID" value="ACHR014143"/>
</dbReference>
<organism evidence="1 2">
    <name type="scientific">Anopheles christyi</name>
    <dbReference type="NCBI Taxonomy" id="43041"/>
    <lineage>
        <taxon>Eukaryota</taxon>
        <taxon>Metazoa</taxon>
        <taxon>Ecdysozoa</taxon>
        <taxon>Arthropoda</taxon>
        <taxon>Hexapoda</taxon>
        <taxon>Insecta</taxon>
        <taxon>Pterygota</taxon>
        <taxon>Neoptera</taxon>
        <taxon>Endopterygota</taxon>
        <taxon>Diptera</taxon>
        <taxon>Nematocera</taxon>
        <taxon>Culicoidea</taxon>
        <taxon>Culicidae</taxon>
        <taxon>Anophelinae</taxon>
        <taxon>Anopheles</taxon>
    </lineage>
</organism>
<dbReference type="VEuPathDB" id="VectorBase:ACHR014143"/>